<gene>
    <name evidence="2" type="ORF">EST38_g12298</name>
</gene>
<proteinExistence type="predicted"/>
<organism evidence="2 3">
    <name type="scientific">Candolleomyces aberdarensis</name>
    <dbReference type="NCBI Taxonomy" id="2316362"/>
    <lineage>
        <taxon>Eukaryota</taxon>
        <taxon>Fungi</taxon>
        <taxon>Dikarya</taxon>
        <taxon>Basidiomycota</taxon>
        <taxon>Agaricomycotina</taxon>
        <taxon>Agaricomycetes</taxon>
        <taxon>Agaricomycetidae</taxon>
        <taxon>Agaricales</taxon>
        <taxon>Agaricineae</taxon>
        <taxon>Psathyrellaceae</taxon>
        <taxon>Candolleomyces</taxon>
    </lineage>
</organism>
<dbReference type="AlphaFoldDB" id="A0A4Q2D2Q7"/>
<evidence type="ECO:0000313" key="2">
    <source>
        <dbReference type="EMBL" id="RXW13557.1"/>
    </source>
</evidence>
<dbReference type="Proteomes" id="UP000290288">
    <property type="component" value="Unassembled WGS sequence"/>
</dbReference>
<protein>
    <submittedName>
        <fullName evidence="2">Uncharacterized protein</fullName>
    </submittedName>
</protein>
<evidence type="ECO:0000256" key="1">
    <source>
        <dbReference type="SAM" id="MobiDB-lite"/>
    </source>
</evidence>
<dbReference type="OrthoDB" id="2899474at2759"/>
<feature type="region of interest" description="Disordered" evidence="1">
    <location>
        <begin position="131"/>
        <end position="169"/>
    </location>
</feature>
<dbReference type="EMBL" id="SDEE01000882">
    <property type="protein sequence ID" value="RXW13557.1"/>
    <property type="molecule type" value="Genomic_DNA"/>
</dbReference>
<name>A0A4Q2D2Q7_9AGAR</name>
<reference evidence="2 3" key="1">
    <citation type="submission" date="2019-01" db="EMBL/GenBank/DDBJ databases">
        <title>Draft genome sequence of Psathyrella aberdarensis IHI B618.</title>
        <authorList>
            <person name="Buettner E."/>
            <person name="Kellner H."/>
        </authorList>
    </citation>
    <scope>NUCLEOTIDE SEQUENCE [LARGE SCALE GENOMIC DNA]</scope>
    <source>
        <strain evidence="2 3">IHI B618</strain>
    </source>
</reference>
<keyword evidence="3" id="KW-1185">Reference proteome</keyword>
<feature type="compositionally biased region" description="Basic residues" evidence="1">
    <location>
        <begin position="156"/>
        <end position="169"/>
    </location>
</feature>
<accession>A0A4Q2D2Q7</accession>
<comment type="caution">
    <text evidence="2">The sequence shown here is derived from an EMBL/GenBank/DDBJ whole genome shotgun (WGS) entry which is preliminary data.</text>
</comment>
<evidence type="ECO:0000313" key="3">
    <source>
        <dbReference type="Proteomes" id="UP000290288"/>
    </source>
</evidence>
<sequence length="169" mass="18595">MSATRTPITREAFVSPNHVQAALRGANYPHAPALMSVVTDDGEIQDIPVPQEFVQRGVLPPGYAVDFLFDPEEVVAKLTNAGATHMEEVPPQVFQKMADLVNAPENLKIVPQWLYDQKRNLTSNALAQGITPEAHMQQLREARDQGEGSGSGEKKEKKKGFFKGLFGKK</sequence>